<dbReference type="SUPFAM" id="SSF52540">
    <property type="entry name" value="P-loop containing nucleoside triphosphate hydrolases"/>
    <property type="match status" value="1"/>
</dbReference>
<dbReference type="KEGG" id="dti:Desti_5378"/>
<organism evidence="3 4">
    <name type="scientific">Desulfomonile tiedjei (strain ATCC 49306 / DSM 6799 / DCB-1)</name>
    <dbReference type="NCBI Taxonomy" id="706587"/>
    <lineage>
        <taxon>Bacteria</taxon>
        <taxon>Pseudomonadati</taxon>
        <taxon>Thermodesulfobacteriota</taxon>
        <taxon>Desulfomonilia</taxon>
        <taxon>Desulfomonilales</taxon>
        <taxon>Desulfomonilaceae</taxon>
        <taxon>Desulfomonile</taxon>
    </lineage>
</organism>
<dbReference type="InterPro" id="IPR051943">
    <property type="entry name" value="TRAFAC_Dynamin-like_GTPase"/>
</dbReference>
<feature type="coiled-coil region" evidence="1">
    <location>
        <begin position="338"/>
        <end position="394"/>
    </location>
</feature>
<dbReference type="PATRIC" id="fig|706587.4.peg.6055"/>
<evidence type="ECO:0000313" key="4">
    <source>
        <dbReference type="Proteomes" id="UP000006055"/>
    </source>
</evidence>
<dbReference type="RefSeq" id="WP_014813065.1">
    <property type="nucleotide sequence ID" value="NC_018025.1"/>
</dbReference>
<accession>I4CEH5</accession>
<dbReference type="EMBL" id="CP003360">
    <property type="protein sequence ID" value="AFM27966.1"/>
    <property type="molecule type" value="Genomic_DNA"/>
</dbReference>
<dbReference type="CDD" id="cd09912">
    <property type="entry name" value="DLP_2"/>
    <property type="match status" value="1"/>
</dbReference>
<dbReference type="HOGENOM" id="CLU_025855_0_0_7"/>
<dbReference type="eggNOG" id="COG0699">
    <property type="taxonomic scope" value="Bacteria"/>
</dbReference>
<proteinExistence type="predicted"/>
<name>I4CEH5_DESTA</name>
<gene>
    <name evidence="3" type="ordered locus">Desti_5378</name>
</gene>
<keyword evidence="4" id="KW-1185">Reference proteome</keyword>
<evidence type="ECO:0000256" key="1">
    <source>
        <dbReference type="SAM" id="Coils"/>
    </source>
</evidence>
<dbReference type="PANTHER" id="PTHR43681">
    <property type="entry name" value="TRANSMEMBRANE GTPASE FZO"/>
    <property type="match status" value="1"/>
</dbReference>
<dbReference type="Proteomes" id="UP000006055">
    <property type="component" value="Chromosome"/>
</dbReference>
<dbReference type="InterPro" id="IPR027417">
    <property type="entry name" value="P-loop_NTPase"/>
</dbReference>
<evidence type="ECO:0000313" key="3">
    <source>
        <dbReference type="EMBL" id="AFM27966.1"/>
    </source>
</evidence>
<dbReference type="OrthoDB" id="9802035at2"/>
<dbReference type="Pfam" id="PF00350">
    <property type="entry name" value="Dynamin_N"/>
    <property type="match status" value="1"/>
</dbReference>
<sequence length="628" mass="70884">MVFPKSRQADPEAGSCKPDMEFRNLNNFRLLLGEAIEKVADLGEGFLADRDRLLALQKRFEEGRFHLAILGQFKRGKSSLLNSLLGHALLPTSVVPLTAIPTFVQYGPDLRISVRYRNGRPADEFVGKPVEEAVKILESFVTEEGNPKNRLGVTQVDILHPAPILQHGVVLIDTPGIGSTLTHNTQATLNFLPQCDAALFVVSADPPLTEVEAEFLQAVKSKVARLFFIFNKIDYLSETEREAALGFFKKVLAEKMEAADDYPIFCVSTRLGLDAKLLEDSRLWNESGLEEVENHLVCFLASEKLNALREALSRKSGDVLNDTLIRLNLSIKSLRMPLEDLERRLEVFAEELKNADRERLTAQDLLTGDLKRSLGTLEKEAEELRKQFSAKLERILKASLDVSKDNDVSEQAILDAMAKEVVSFFETAAEGASGKFKLLVTETLKPHQQRADDLIDRVRKAAVHLFDISYHAPDSSEAFEMKSRPYWVQRKQVPSLPIVIPEEELDKLLTKLHSRLHAKFQSKLLTKVLPENMMKDRQKRRLYRQIDTLVNQNVESLRWATLQNLRDAFQRFGLLLDQRFQDIVAATHGAIHAAYVKRKEHSTAIATDVSRFEAAATELAEICAQLQR</sequence>
<dbReference type="PANTHER" id="PTHR43681:SF1">
    <property type="entry name" value="SARCALUMENIN"/>
    <property type="match status" value="1"/>
</dbReference>
<dbReference type="InterPro" id="IPR045063">
    <property type="entry name" value="Dynamin_N"/>
</dbReference>
<keyword evidence="1" id="KW-0175">Coiled coil</keyword>
<reference evidence="4" key="1">
    <citation type="submission" date="2012-06" db="EMBL/GenBank/DDBJ databases">
        <title>Complete sequence of chromosome of Desulfomonile tiedjei DSM 6799.</title>
        <authorList>
            <person name="Lucas S."/>
            <person name="Copeland A."/>
            <person name="Lapidus A."/>
            <person name="Glavina del Rio T."/>
            <person name="Dalin E."/>
            <person name="Tice H."/>
            <person name="Bruce D."/>
            <person name="Goodwin L."/>
            <person name="Pitluck S."/>
            <person name="Peters L."/>
            <person name="Ovchinnikova G."/>
            <person name="Zeytun A."/>
            <person name="Lu M."/>
            <person name="Kyrpides N."/>
            <person name="Mavromatis K."/>
            <person name="Ivanova N."/>
            <person name="Brettin T."/>
            <person name="Detter J.C."/>
            <person name="Han C."/>
            <person name="Larimer F."/>
            <person name="Land M."/>
            <person name="Hauser L."/>
            <person name="Markowitz V."/>
            <person name="Cheng J.-F."/>
            <person name="Hugenholtz P."/>
            <person name="Woyke T."/>
            <person name="Wu D."/>
            <person name="Spring S."/>
            <person name="Schroeder M."/>
            <person name="Brambilla E."/>
            <person name="Klenk H.-P."/>
            <person name="Eisen J.A."/>
        </authorList>
    </citation>
    <scope>NUCLEOTIDE SEQUENCE [LARGE SCALE GENOMIC DNA]</scope>
    <source>
        <strain evidence="4">ATCC 49306 / DSM 6799 / DCB-1</strain>
    </source>
</reference>
<dbReference type="Gene3D" id="3.40.50.300">
    <property type="entry name" value="P-loop containing nucleotide triphosphate hydrolases"/>
    <property type="match status" value="1"/>
</dbReference>
<feature type="domain" description="Dynamin N-terminal" evidence="2">
    <location>
        <begin position="67"/>
        <end position="232"/>
    </location>
</feature>
<dbReference type="STRING" id="706587.Desti_5378"/>
<evidence type="ECO:0000259" key="2">
    <source>
        <dbReference type="Pfam" id="PF00350"/>
    </source>
</evidence>
<dbReference type="AlphaFoldDB" id="I4CEH5"/>
<protein>
    <submittedName>
        <fullName evidence="3">Dynamin family protein</fullName>
    </submittedName>
</protein>